<proteinExistence type="predicted"/>
<evidence type="ECO:0000256" key="1">
    <source>
        <dbReference type="SAM" id="MobiDB-lite"/>
    </source>
</evidence>
<dbReference type="Proteomes" id="UP000530403">
    <property type="component" value="Unassembled WGS sequence"/>
</dbReference>
<evidence type="ECO:0000313" key="4">
    <source>
        <dbReference type="Proteomes" id="UP000498980"/>
    </source>
</evidence>
<evidence type="ECO:0000313" key="3">
    <source>
        <dbReference type="EMBL" id="NYE41595.1"/>
    </source>
</evidence>
<feature type="region of interest" description="Disordered" evidence="1">
    <location>
        <begin position="49"/>
        <end position="79"/>
    </location>
</feature>
<dbReference type="RefSeq" id="WP_173313864.1">
    <property type="nucleotide sequence ID" value="NZ_BAAAUE010000014.1"/>
</dbReference>
<accession>A0A7J0C668</accession>
<name>A0A7J0C668_9ACTN</name>
<sequence>MPRQVLLLACDSSDLRNVSAGEWLVLAPAMLWAGSERLVVTSHPVIDSAGADDGEVGGGEEGGGVVGGGEEDHGAEVGGGEVIDRHLLTALLERRELGEALREVQIEQLGRWRSTGREGAPVHWGGHLAMGAYGDVNAPTWLPPSRRRYVHAGLLELLDDAAKDSATAGRHVLTGNGLMVKLATHGFAEELPKPRRLIALILVRPYELAAFGRAAKNPVPALRATPDESVFELLRSAAAIARAAGHPVVNVEHLLVAVLGASGRSALLARTLSGWDGRQPEVVKEIIGDTQAGLQDTSLPETPHLTADTVSAVYAALDAHMPGPQDAAPWYTTDR</sequence>
<dbReference type="SUPFAM" id="SSF81923">
    <property type="entry name" value="Double Clp-N motif"/>
    <property type="match status" value="1"/>
</dbReference>
<dbReference type="InterPro" id="IPR036628">
    <property type="entry name" value="Clp_N_dom_sf"/>
</dbReference>
<dbReference type="EMBL" id="BLWC01000001">
    <property type="protein sequence ID" value="GFM97960.1"/>
    <property type="molecule type" value="Genomic_DNA"/>
</dbReference>
<reference evidence="2 4" key="1">
    <citation type="submission" date="2020-05" db="EMBL/GenBank/DDBJ databases">
        <title>Whole genome shotgun sequence of Streptomyces fulvorobeus NBRC 15897.</title>
        <authorList>
            <person name="Komaki H."/>
            <person name="Tamura T."/>
        </authorList>
    </citation>
    <scope>NUCLEOTIDE SEQUENCE [LARGE SCALE GENOMIC DNA]</scope>
    <source>
        <strain evidence="2 4">NBRC 15897</strain>
    </source>
</reference>
<keyword evidence="4" id="KW-1185">Reference proteome</keyword>
<reference evidence="3 5" key="2">
    <citation type="submission" date="2020-07" db="EMBL/GenBank/DDBJ databases">
        <title>Sequencing the genomes of 1000 actinobacteria strains.</title>
        <authorList>
            <person name="Klenk H.-P."/>
        </authorList>
    </citation>
    <scope>NUCLEOTIDE SEQUENCE [LARGE SCALE GENOMIC DNA]</scope>
    <source>
        <strain evidence="3 5">DSM 41455</strain>
    </source>
</reference>
<dbReference type="EMBL" id="JACCCF010000001">
    <property type="protein sequence ID" value="NYE41595.1"/>
    <property type="molecule type" value="Genomic_DNA"/>
</dbReference>
<evidence type="ECO:0000313" key="5">
    <source>
        <dbReference type="Proteomes" id="UP000530403"/>
    </source>
</evidence>
<protein>
    <submittedName>
        <fullName evidence="2">Uncharacterized protein</fullName>
    </submittedName>
</protein>
<dbReference type="Gene3D" id="1.10.1780.10">
    <property type="entry name" value="Clp, N-terminal domain"/>
    <property type="match status" value="1"/>
</dbReference>
<dbReference type="Proteomes" id="UP000498980">
    <property type="component" value="Unassembled WGS sequence"/>
</dbReference>
<evidence type="ECO:0000313" key="2">
    <source>
        <dbReference type="EMBL" id="GFM97960.1"/>
    </source>
</evidence>
<gene>
    <name evidence="3" type="ORF">HEB29_002606</name>
    <name evidence="2" type="ORF">Sfulv_27710</name>
</gene>
<feature type="compositionally biased region" description="Gly residues" evidence="1">
    <location>
        <begin position="56"/>
        <end position="68"/>
    </location>
</feature>
<dbReference type="AlphaFoldDB" id="A0A7J0C668"/>
<comment type="caution">
    <text evidence="2">The sequence shown here is derived from an EMBL/GenBank/DDBJ whole genome shotgun (WGS) entry which is preliminary data.</text>
</comment>
<organism evidence="2 4">
    <name type="scientific">Streptomyces fulvorobeus</name>
    <dbReference type="NCBI Taxonomy" id="284028"/>
    <lineage>
        <taxon>Bacteria</taxon>
        <taxon>Bacillati</taxon>
        <taxon>Actinomycetota</taxon>
        <taxon>Actinomycetes</taxon>
        <taxon>Kitasatosporales</taxon>
        <taxon>Streptomycetaceae</taxon>
        <taxon>Streptomyces</taxon>
    </lineage>
</organism>